<organism evidence="2 3">
    <name type="scientific">Gossypium laxum</name>
    <dbReference type="NCBI Taxonomy" id="34288"/>
    <lineage>
        <taxon>Eukaryota</taxon>
        <taxon>Viridiplantae</taxon>
        <taxon>Streptophyta</taxon>
        <taxon>Embryophyta</taxon>
        <taxon>Tracheophyta</taxon>
        <taxon>Spermatophyta</taxon>
        <taxon>Magnoliopsida</taxon>
        <taxon>eudicotyledons</taxon>
        <taxon>Gunneridae</taxon>
        <taxon>Pentapetalae</taxon>
        <taxon>rosids</taxon>
        <taxon>malvids</taxon>
        <taxon>Malvales</taxon>
        <taxon>Malvaceae</taxon>
        <taxon>Malvoideae</taxon>
        <taxon>Gossypium</taxon>
    </lineage>
</organism>
<dbReference type="Pfam" id="PF00168">
    <property type="entry name" value="C2"/>
    <property type="match status" value="1"/>
</dbReference>
<dbReference type="EMBL" id="JABEZV010000013">
    <property type="protein sequence ID" value="MBA0727337.1"/>
    <property type="molecule type" value="Genomic_DNA"/>
</dbReference>
<feature type="domain" description="C2" evidence="1">
    <location>
        <begin position="2"/>
        <end position="44"/>
    </location>
</feature>
<dbReference type="SUPFAM" id="SSF49562">
    <property type="entry name" value="C2 domain (Calcium/lipid-binding domain, CaLB)"/>
    <property type="match status" value="1"/>
</dbReference>
<protein>
    <recommendedName>
        <fullName evidence="1">C2 domain-containing protein</fullName>
    </recommendedName>
</protein>
<name>A0A7J9ATB6_9ROSI</name>
<evidence type="ECO:0000313" key="2">
    <source>
        <dbReference type="EMBL" id="MBA0727337.1"/>
    </source>
</evidence>
<dbReference type="Proteomes" id="UP000593574">
    <property type="component" value="Unassembled WGS sequence"/>
</dbReference>
<sequence length="116" mass="13219">MPIFQEKFTFSLIEGLREINVVVWNSNTVTYDDFIGIGKVQLQRVLSYGYDDNPWPLQTKTGRLMFLPYNSGITVVPIPNSPRVSCRTYHCDKCIVLGFDKSDSLSSLHLLPALMF</sequence>
<dbReference type="PANTHER" id="PTHR47052">
    <property type="entry name" value="CONSERVED SERINE PROLINE-RICH PROTEIN (AFU_ORTHOLOGUE AFUA_2G01790)"/>
    <property type="match status" value="1"/>
</dbReference>
<dbReference type="InterPro" id="IPR000008">
    <property type="entry name" value="C2_dom"/>
</dbReference>
<evidence type="ECO:0000313" key="3">
    <source>
        <dbReference type="Proteomes" id="UP000593574"/>
    </source>
</evidence>
<proteinExistence type="predicted"/>
<dbReference type="PANTHER" id="PTHR47052:SF3">
    <property type="entry name" value="INGRESSION PROTEIN 1"/>
    <property type="match status" value="1"/>
</dbReference>
<dbReference type="AlphaFoldDB" id="A0A7J9ATB6"/>
<reference evidence="2 3" key="1">
    <citation type="journal article" date="2019" name="Genome Biol. Evol.">
        <title>Insights into the evolution of the New World diploid cottons (Gossypium, subgenus Houzingenia) based on genome sequencing.</title>
        <authorList>
            <person name="Grover C.E."/>
            <person name="Arick M.A. 2nd"/>
            <person name="Thrash A."/>
            <person name="Conover J.L."/>
            <person name="Sanders W.S."/>
            <person name="Peterson D.G."/>
            <person name="Frelichowski J.E."/>
            <person name="Scheffler J.A."/>
            <person name="Scheffler B.E."/>
            <person name="Wendel J.F."/>
        </authorList>
    </citation>
    <scope>NUCLEOTIDE SEQUENCE [LARGE SCALE GENOMIC DNA]</scope>
    <source>
        <strain evidence="2">4</strain>
        <tissue evidence="2">Leaf</tissue>
    </source>
</reference>
<dbReference type="InterPro" id="IPR035892">
    <property type="entry name" value="C2_domain_sf"/>
</dbReference>
<evidence type="ECO:0000259" key="1">
    <source>
        <dbReference type="Pfam" id="PF00168"/>
    </source>
</evidence>
<accession>A0A7J9ATB6</accession>
<dbReference type="CDD" id="cd00030">
    <property type="entry name" value="C2"/>
    <property type="match status" value="1"/>
</dbReference>
<dbReference type="InterPro" id="IPR052981">
    <property type="entry name" value="Ingression_C2_domain"/>
</dbReference>
<comment type="caution">
    <text evidence="2">The sequence shown here is derived from an EMBL/GenBank/DDBJ whole genome shotgun (WGS) entry which is preliminary data.</text>
</comment>
<keyword evidence="3" id="KW-1185">Reference proteome</keyword>
<dbReference type="Gene3D" id="2.60.40.150">
    <property type="entry name" value="C2 domain"/>
    <property type="match status" value="1"/>
</dbReference>
<gene>
    <name evidence="2" type="ORF">Golax_000334</name>
</gene>